<accession>A0A561UKH6</accession>
<organism evidence="3 4">
    <name type="scientific">Kitasatospora viridis</name>
    <dbReference type="NCBI Taxonomy" id="281105"/>
    <lineage>
        <taxon>Bacteria</taxon>
        <taxon>Bacillati</taxon>
        <taxon>Actinomycetota</taxon>
        <taxon>Actinomycetes</taxon>
        <taxon>Kitasatosporales</taxon>
        <taxon>Streptomycetaceae</taxon>
        <taxon>Kitasatospora</taxon>
    </lineage>
</organism>
<feature type="transmembrane region" description="Helical" evidence="2">
    <location>
        <begin position="95"/>
        <end position="116"/>
    </location>
</feature>
<keyword evidence="2" id="KW-1133">Transmembrane helix</keyword>
<evidence type="ECO:0000313" key="3">
    <source>
        <dbReference type="EMBL" id="TWF99868.1"/>
    </source>
</evidence>
<comment type="caution">
    <text evidence="3">The sequence shown here is derived from an EMBL/GenBank/DDBJ whole genome shotgun (WGS) entry which is preliminary data.</text>
</comment>
<keyword evidence="2" id="KW-0812">Transmembrane</keyword>
<evidence type="ECO:0000313" key="4">
    <source>
        <dbReference type="Proteomes" id="UP000317940"/>
    </source>
</evidence>
<reference evidence="3 4" key="1">
    <citation type="submission" date="2019-06" db="EMBL/GenBank/DDBJ databases">
        <title>Sequencing the genomes of 1000 actinobacteria strains.</title>
        <authorList>
            <person name="Klenk H.-P."/>
        </authorList>
    </citation>
    <scope>NUCLEOTIDE SEQUENCE [LARGE SCALE GENOMIC DNA]</scope>
    <source>
        <strain evidence="3 4">DSM 44826</strain>
    </source>
</reference>
<dbReference type="Proteomes" id="UP000317940">
    <property type="component" value="Unassembled WGS sequence"/>
</dbReference>
<evidence type="ECO:0000256" key="1">
    <source>
        <dbReference type="SAM" id="MobiDB-lite"/>
    </source>
</evidence>
<dbReference type="InterPro" id="IPR010640">
    <property type="entry name" value="Low_temperature_requirement_A"/>
</dbReference>
<dbReference type="PANTHER" id="PTHR36840">
    <property type="entry name" value="BLL5714 PROTEIN"/>
    <property type="match status" value="1"/>
</dbReference>
<feature type="transmembrane region" description="Helical" evidence="2">
    <location>
        <begin position="178"/>
        <end position="195"/>
    </location>
</feature>
<dbReference type="Pfam" id="PF06772">
    <property type="entry name" value="LtrA"/>
    <property type="match status" value="1"/>
</dbReference>
<feature type="transmembrane region" description="Helical" evidence="2">
    <location>
        <begin position="151"/>
        <end position="172"/>
    </location>
</feature>
<feature type="transmembrane region" description="Helical" evidence="2">
    <location>
        <begin position="347"/>
        <end position="363"/>
    </location>
</feature>
<feature type="transmembrane region" description="Helical" evidence="2">
    <location>
        <begin position="278"/>
        <end position="296"/>
    </location>
</feature>
<dbReference type="RefSeq" id="WP_246213590.1">
    <property type="nucleotide sequence ID" value="NZ_BAAAMZ010000021.1"/>
</dbReference>
<feature type="transmembrane region" description="Helical" evidence="2">
    <location>
        <begin position="215"/>
        <end position="233"/>
    </location>
</feature>
<feature type="transmembrane region" description="Helical" evidence="2">
    <location>
        <begin position="245"/>
        <end position="266"/>
    </location>
</feature>
<sequence length="396" mass="42646">MPSTRHTEPLVRPMRPRRRDEPHRVATSLELFFDLCFVVAVGQAGRELAGALAEGHGTGSALLHYALAFFAVWWAWMNFTWFSSAYDCDDVPYRLTTLVQITGALIFAAGIPRLFLNADFKLAVFGYVVMRLAQFTQWLRAARGEQGAARAMARSYALGVALVQLFWVVMLLVPKSAVNWFLPIGAIAELSVPAVAERRTQSPWHPHHIAERYGLFTLIVLGETVSAATVAMQSAVDEHEALHELIPIAVGGLLICFAAWWIYFAAPIHEHLRGNRQAFLWGYGHYLVFGSAAAVGAGLEVAVEHAVGKAHISAEAAAATVTVPSAVYLFTVWLLHARHGKSGPAQWVLPVAAALVLACTALGDGGVLAAGLVAAAAIAAGLWLSTRPSVPDASID</sequence>
<feature type="transmembrane region" description="Helical" evidence="2">
    <location>
        <begin position="62"/>
        <end position="83"/>
    </location>
</feature>
<feature type="transmembrane region" description="Helical" evidence="2">
    <location>
        <begin position="316"/>
        <end position="335"/>
    </location>
</feature>
<keyword evidence="4" id="KW-1185">Reference proteome</keyword>
<name>A0A561UKH6_9ACTN</name>
<evidence type="ECO:0000256" key="2">
    <source>
        <dbReference type="SAM" id="Phobius"/>
    </source>
</evidence>
<feature type="region of interest" description="Disordered" evidence="1">
    <location>
        <begin position="1"/>
        <end position="21"/>
    </location>
</feature>
<dbReference type="EMBL" id="VIWT01000001">
    <property type="protein sequence ID" value="TWF99868.1"/>
    <property type="molecule type" value="Genomic_DNA"/>
</dbReference>
<dbReference type="AlphaFoldDB" id="A0A561UKH6"/>
<protein>
    <submittedName>
        <fullName evidence="3">Low temperature requirement protein LtrA</fullName>
    </submittedName>
</protein>
<keyword evidence="2" id="KW-0472">Membrane</keyword>
<dbReference type="PANTHER" id="PTHR36840:SF1">
    <property type="entry name" value="BLL5714 PROTEIN"/>
    <property type="match status" value="1"/>
</dbReference>
<gene>
    <name evidence="3" type="ORF">FHX73_113726</name>
</gene>
<proteinExistence type="predicted"/>